<dbReference type="InterPro" id="IPR046373">
    <property type="entry name" value="Acyl-CoA_Oxase/DH_mid-dom_sf"/>
</dbReference>
<gene>
    <name evidence="10" type="ORF">GCM10009727_06240</name>
</gene>
<dbReference type="Gene3D" id="2.40.110.10">
    <property type="entry name" value="Butyryl-CoA Dehydrogenase, subunit A, domain 2"/>
    <property type="match status" value="1"/>
</dbReference>
<evidence type="ECO:0000313" key="10">
    <source>
        <dbReference type="EMBL" id="GAA2121071.1"/>
    </source>
</evidence>
<name>A0ABN2Y3X4_9ACTN</name>
<evidence type="ECO:0000256" key="5">
    <source>
        <dbReference type="ARBA" id="ARBA00023002"/>
    </source>
</evidence>
<dbReference type="Gene3D" id="1.10.540.10">
    <property type="entry name" value="Acyl-CoA dehydrogenase/oxidase, N-terminal domain"/>
    <property type="match status" value="1"/>
</dbReference>
<keyword evidence="5 6" id="KW-0560">Oxidoreductase</keyword>
<organism evidence="10 11">
    <name type="scientific">Actinomadura napierensis</name>
    <dbReference type="NCBI Taxonomy" id="267854"/>
    <lineage>
        <taxon>Bacteria</taxon>
        <taxon>Bacillati</taxon>
        <taxon>Actinomycetota</taxon>
        <taxon>Actinomycetes</taxon>
        <taxon>Streptosporangiales</taxon>
        <taxon>Thermomonosporaceae</taxon>
        <taxon>Actinomadura</taxon>
    </lineage>
</organism>
<dbReference type="Pfam" id="PF02771">
    <property type="entry name" value="Acyl-CoA_dh_N"/>
    <property type="match status" value="1"/>
</dbReference>
<comment type="similarity">
    <text evidence="2 6">Belongs to the acyl-CoA dehydrogenase family.</text>
</comment>
<dbReference type="InterPro" id="IPR037069">
    <property type="entry name" value="AcylCoA_DH/ox_N_sf"/>
</dbReference>
<evidence type="ECO:0000256" key="2">
    <source>
        <dbReference type="ARBA" id="ARBA00009347"/>
    </source>
</evidence>
<dbReference type="Pfam" id="PF02770">
    <property type="entry name" value="Acyl-CoA_dh_M"/>
    <property type="match status" value="1"/>
</dbReference>
<dbReference type="Proteomes" id="UP001501020">
    <property type="component" value="Unassembled WGS sequence"/>
</dbReference>
<evidence type="ECO:0000256" key="3">
    <source>
        <dbReference type="ARBA" id="ARBA00022630"/>
    </source>
</evidence>
<sequence>MTDTTESIESFRARARAWLADNMPRLDTDAARLSGDDPAHWDRARELQQKLHAGGFAGICFPEEYGGLGLPHPYQQAFSEEAEGYEMPIVLNIPSFSICCATLLDVGSEDQKREHIGAAIRGEEVLCQFLSEPSGGSDLAGLITRAERDGENWVINGAKIWSTFAYGADYGLCLARTDPEKPKHDGLTMFLMPTRAPGLTMNRIRMSDGTDEFCEEFFDNVVLGPEHVVGRVNDGWTVASRQLYHERTAVGGGSIHTSGYGQPPTRPRPDIIDMIRRTGRAADPDVRRTVGEAIVMSTVHEQLVERVSAGIEGGHLPPTAASVPRLFHAEESEAHTDALVRAAGASAAVASEGNAFQDVGLHYLCRQAGSLGGGSSEMARNLISERLLGMPREQAADRGMPFNQIKRGSR</sequence>
<dbReference type="SUPFAM" id="SSF47203">
    <property type="entry name" value="Acyl-CoA dehydrogenase C-terminal domain-like"/>
    <property type="match status" value="1"/>
</dbReference>
<dbReference type="SUPFAM" id="SSF56645">
    <property type="entry name" value="Acyl-CoA dehydrogenase NM domain-like"/>
    <property type="match status" value="1"/>
</dbReference>
<reference evidence="10 11" key="1">
    <citation type="journal article" date="2019" name="Int. J. Syst. Evol. Microbiol.">
        <title>The Global Catalogue of Microorganisms (GCM) 10K type strain sequencing project: providing services to taxonomists for standard genome sequencing and annotation.</title>
        <authorList>
            <consortium name="The Broad Institute Genomics Platform"/>
            <consortium name="The Broad Institute Genome Sequencing Center for Infectious Disease"/>
            <person name="Wu L."/>
            <person name="Ma J."/>
        </authorList>
    </citation>
    <scope>NUCLEOTIDE SEQUENCE [LARGE SCALE GENOMIC DNA]</scope>
    <source>
        <strain evidence="10 11">JCM 13850</strain>
    </source>
</reference>
<dbReference type="InterPro" id="IPR013786">
    <property type="entry name" value="AcylCoA_DH/ox_N"/>
</dbReference>
<feature type="domain" description="Acyl-CoA oxidase/dehydrogenase middle" evidence="8">
    <location>
        <begin position="127"/>
        <end position="221"/>
    </location>
</feature>
<evidence type="ECO:0000259" key="8">
    <source>
        <dbReference type="Pfam" id="PF02770"/>
    </source>
</evidence>
<evidence type="ECO:0000313" key="11">
    <source>
        <dbReference type="Proteomes" id="UP001501020"/>
    </source>
</evidence>
<proteinExistence type="inferred from homology"/>
<dbReference type="InterPro" id="IPR006091">
    <property type="entry name" value="Acyl-CoA_Oxase/DH_mid-dom"/>
</dbReference>
<evidence type="ECO:0000259" key="7">
    <source>
        <dbReference type="Pfam" id="PF00441"/>
    </source>
</evidence>
<accession>A0ABN2Y3X4</accession>
<keyword evidence="3 6" id="KW-0285">Flavoprotein</keyword>
<dbReference type="PANTHER" id="PTHR43292:SF4">
    <property type="entry name" value="ACYL-COA DEHYDROGENASE FADE34"/>
    <property type="match status" value="1"/>
</dbReference>
<keyword evidence="4 6" id="KW-0274">FAD</keyword>
<dbReference type="PANTHER" id="PTHR43292">
    <property type="entry name" value="ACYL-COA DEHYDROGENASE"/>
    <property type="match status" value="1"/>
</dbReference>
<protein>
    <submittedName>
        <fullName evidence="10">Acyl-CoA dehydrogenase family protein</fullName>
    </submittedName>
</protein>
<dbReference type="InterPro" id="IPR052161">
    <property type="entry name" value="Mycobact_Acyl-CoA_DH"/>
</dbReference>
<dbReference type="Gene3D" id="1.20.140.10">
    <property type="entry name" value="Butyryl-CoA Dehydrogenase, subunit A, domain 3"/>
    <property type="match status" value="1"/>
</dbReference>
<dbReference type="InterPro" id="IPR009100">
    <property type="entry name" value="AcylCoA_DH/oxidase_NM_dom_sf"/>
</dbReference>
<dbReference type="RefSeq" id="WP_344261162.1">
    <property type="nucleotide sequence ID" value="NZ_BAAAMR010000003.1"/>
</dbReference>
<evidence type="ECO:0000256" key="1">
    <source>
        <dbReference type="ARBA" id="ARBA00001974"/>
    </source>
</evidence>
<feature type="domain" description="Acyl-CoA dehydrogenase/oxidase C-terminal" evidence="7">
    <location>
        <begin position="233"/>
        <end position="388"/>
    </location>
</feature>
<evidence type="ECO:0000259" key="9">
    <source>
        <dbReference type="Pfam" id="PF02771"/>
    </source>
</evidence>
<dbReference type="Pfam" id="PF00441">
    <property type="entry name" value="Acyl-CoA_dh_1"/>
    <property type="match status" value="1"/>
</dbReference>
<evidence type="ECO:0000256" key="4">
    <source>
        <dbReference type="ARBA" id="ARBA00022827"/>
    </source>
</evidence>
<dbReference type="InterPro" id="IPR036250">
    <property type="entry name" value="AcylCo_DH-like_C"/>
</dbReference>
<evidence type="ECO:0000256" key="6">
    <source>
        <dbReference type="RuleBase" id="RU362125"/>
    </source>
</evidence>
<comment type="caution">
    <text evidence="10">The sequence shown here is derived from an EMBL/GenBank/DDBJ whole genome shotgun (WGS) entry which is preliminary data.</text>
</comment>
<comment type="cofactor">
    <cofactor evidence="1 6">
        <name>FAD</name>
        <dbReference type="ChEBI" id="CHEBI:57692"/>
    </cofactor>
</comment>
<feature type="domain" description="Acyl-CoA dehydrogenase/oxidase N-terminal" evidence="9">
    <location>
        <begin position="5"/>
        <end position="123"/>
    </location>
</feature>
<keyword evidence="11" id="KW-1185">Reference proteome</keyword>
<dbReference type="InterPro" id="IPR009075">
    <property type="entry name" value="AcylCo_DH/oxidase_C"/>
</dbReference>
<dbReference type="EMBL" id="BAAAMR010000003">
    <property type="protein sequence ID" value="GAA2121071.1"/>
    <property type="molecule type" value="Genomic_DNA"/>
</dbReference>